<feature type="compositionally biased region" description="Low complexity" evidence="1">
    <location>
        <begin position="47"/>
        <end position="70"/>
    </location>
</feature>
<dbReference type="EMBL" id="ML987197">
    <property type="protein sequence ID" value="KAF2247116.1"/>
    <property type="molecule type" value="Genomic_DNA"/>
</dbReference>
<accession>A0A6A6I9Q9</accession>
<feature type="compositionally biased region" description="Polar residues" evidence="1">
    <location>
        <begin position="112"/>
        <end position="124"/>
    </location>
</feature>
<keyword evidence="4" id="KW-1185">Reference proteome</keyword>
<dbReference type="PANTHER" id="PTHR34706">
    <property type="entry name" value="SLR1338 PROTEIN"/>
    <property type="match status" value="1"/>
</dbReference>
<dbReference type="PANTHER" id="PTHR34706:SF1">
    <property type="entry name" value="VWFA DOMAIN-CONTAINING PROTEIN"/>
    <property type="match status" value="1"/>
</dbReference>
<dbReference type="SMART" id="SM00327">
    <property type="entry name" value="VWA"/>
    <property type="match status" value="1"/>
</dbReference>
<evidence type="ECO:0000259" key="2">
    <source>
        <dbReference type="PROSITE" id="PS50234"/>
    </source>
</evidence>
<name>A0A6A6I9Q9_9PLEO</name>
<feature type="compositionally biased region" description="Polar residues" evidence="1">
    <location>
        <begin position="92"/>
        <end position="101"/>
    </location>
</feature>
<organism evidence="3 4">
    <name type="scientific">Trematosphaeria pertusa</name>
    <dbReference type="NCBI Taxonomy" id="390896"/>
    <lineage>
        <taxon>Eukaryota</taxon>
        <taxon>Fungi</taxon>
        <taxon>Dikarya</taxon>
        <taxon>Ascomycota</taxon>
        <taxon>Pezizomycotina</taxon>
        <taxon>Dothideomycetes</taxon>
        <taxon>Pleosporomycetidae</taxon>
        <taxon>Pleosporales</taxon>
        <taxon>Massarineae</taxon>
        <taxon>Trematosphaeriaceae</taxon>
        <taxon>Trematosphaeria</taxon>
    </lineage>
</organism>
<dbReference type="InterPro" id="IPR036465">
    <property type="entry name" value="vWFA_dom_sf"/>
</dbReference>
<evidence type="ECO:0000256" key="1">
    <source>
        <dbReference type="SAM" id="MobiDB-lite"/>
    </source>
</evidence>
<feature type="compositionally biased region" description="Polar residues" evidence="1">
    <location>
        <begin position="74"/>
        <end position="85"/>
    </location>
</feature>
<dbReference type="PROSITE" id="PS50234">
    <property type="entry name" value="VWFA"/>
    <property type="match status" value="1"/>
</dbReference>
<gene>
    <name evidence="3" type="ORF">BU26DRAFT_566114</name>
</gene>
<dbReference type="Pfam" id="PF00092">
    <property type="entry name" value="VWA"/>
    <property type="match status" value="1"/>
</dbReference>
<feature type="domain" description="VWFA" evidence="2">
    <location>
        <begin position="143"/>
        <end position="337"/>
    </location>
</feature>
<proteinExistence type="predicted"/>
<evidence type="ECO:0000313" key="3">
    <source>
        <dbReference type="EMBL" id="KAF2247116.1"/>
    </source>
</evidence>
<dbReference type="Proteomes" id="UP000800094">
    <property type="component" value="Unassembled WGS sequence"/>
</dbReference>
<dbReference type="AlphaFoldDB" id="A0A6A6I9Q9"/>
<evidence type="ECO:0000313" key="4">
    <source>
        <dbReference type="Proteomes" id="UP000800094"/>
    </source>
</evidence>
<dbReference type="Gene3D" id="3.40.50.410">
    <property type="entry name" value="von Willebrand factor, type A domain"/>
    <property type="match status" value="1"/>
</dbReference>
<dbReference type="SUPFAM" id="SSF53300">
    <property type="entry name" value="vWA-like"/>
    <property type="match status" value="1"/>
</dbReference>
<dbReference type="GeneID" id="54586801"/>
<dbReference type="OrthoDB" id="2142040at2759"/>
<protein>
    <recommendedName>
        <fullName evidence="2">VWFA domain-containing protein</fullName>
    </recommendedName>
</protein>
<feature type="region of interest" description="Disordered" evidence="1">
    <location>
        <begin position="1"/>
        <end position="128"/>
    </location>
</feature>
<reference evidence="3" key="1">
    <citation type="journal article" date="2020" name="Stud. Mycol.">
        <title>101 Dothideomycetes genomes: a test case for predicting lifestyles and emergence of pathogens.</title>
        <authorList>
            <person name="Haridas S."/>
            <person name="Albert R."/>
            <person name="Binder M."/>
            <person name="Bloem J."/>
            <person name="Labutti K."/>
            <person name="Salamov A."/>
            <person name="Andreopoulos B."/>
            <person name="Baker S."/>
            <person name="Barry K."/>
            <person name="Bills G."/>
            <person name="Bluhm B."/>
            <person name="Cannon C."/>
            <person name="Castanera R."/>
            <person name="Culley D."/>
            <person name="Daum C."/>
            <person name="Ezra D."/>
            <person name="Gonzalez J."/>
            <person name="Henrissat B."/>
            <person name="Kuo A."/>
            <person name="Liang C."/>
            <person name="Lipzen A."/>
            <person name="Lutzoni F."/>
            <person name="Magnuson J."/>
            <person name="Mondo S."/>
            <person name="Nolan M."/>
            <person name="Ohm R."/>
            <person name="Pangilinan J."/>
            <person name="Park H.-J."/>
            <person name="Ramirez L."/>
            <person name="Alfaro M."/>
            <person name="Sun H."/>
            <person name="Tritt A."/>
            <person name="Yoshinaga Y."/>
            <person name="Zwiers L.-H."/>
            <person name="Turgeon B."/>
            <person name="Goodwin S."/>
            <person name="Spatafora J."/>
            <person name="Crous P."/>
            <person name="Grigoriev I."/>
        </authorList>
    </citation>
    <scope>NUCLEOTIDE SEQUENCE</scope>
    <source>
        <strain evidence="3">CBS 122368</strain>
    </source>
</reference>
<dbReference type="InterPro" id="IPR002035">
    <property type="entry name" value="VWF_A"/>
</dbReference>
<dbReference type="RefSeq" id="XP_033682120.1">
    <property type="nucleotide sequence ID" value="XM_033833471.1"/>
</dbReference>
<sequence length="356" mass="38348">MSVSLTSFLFDHGGASTSRTPHLRDIPSQPQTKMPVFSGLKKKLSRRGSNPLSSSNSQTSASKSPTSPSGHLAPQTNNPFASSPATRRPNRSGMNAFTTPSNEPPPAYTPGPANTGSTEQSTMAAPNVASGADDPFSFLKSFDTIFLIDDSGSMAGRSWRETAEALKAITPICTQRDADGIDIYFLNHPDSSLYKNVTSASTVVEIFQTVRPGSGTPTGQRLNQILKPYLAKYTAKPDSTKPVNIIVITDGVPTDDVESVIVRTAKKLDKLDAPSWQVGIQFFQVGREEGAREHLKSLDDDLRSLSPDGDLRDIVDTVPFTGEDGSELTGAGIMKVVLGSVNRRLDRNSKELHRRS</sequence>